<dbReference type="Gene3D" id="3.40.50.300">
    <property type="entry name" value="P-loop containing nucleotide triphosphate hydrolases"/>
    <property type="match status" value="2"/>
</dbReference>
<dbReference type="RefSeq" id="XP_007513891.1">
    <property type="nucleotide sequence ID" value="XM_007513829.1"/>
</dbReference>
<keyword evidence="19" id="KW-1185">Reference proteome</keyword>
<dbReference type="InterPro" id="IPR048333">
    <property type="entry name" value="HA2_WH"/>
</dbReference>
<dbReference type="PROSITE" id="PS00690">
    <property type="entry name" value="DEAH_ATP_HELICASE"/>
    <property type="match status" value="1"/>
</dbReference>
<gene>
    <name evidence="18" type="ORF">Bathy04g05100</name>
</gene>
<dbReference type="EC" id="3.6.4.13" evidence="2"/>
<evidence type="ECO:0000256" key="3">
    <source>
        <dbReference type="ARBA" id="ARBA00022664"/>
    </source>
</evidence>
<dbReference type="GO" id="GO:0008380">
    <property type="term" value="P:RNA splicing"/>
    <property type="evidence" value="ECO:0007669"/>
    <property type="project" value="UniProtKB-KW"/>
</dbReference>
<evidence type="ECO:0000256" key="11">
    <source>
        <dbReference type="ARBA" id="ARBA00047984"/>
    </source>
</evidence>
<dbReference type="InterPro" id="IPR007502">
    <property type="entry name" value="Helicase-assoc_dom"/>
</dbReference>
<dbReference type="Pfam" id="PF00270">
    <property type="entry name" value="DEAD"/>
    <property type="match status" value="1"/>
</dbReference>
<dbReference type="FunFam" id="3.40.50.300:FF:000007">
    <property type="entry name" value="Pre-mRNA-splicing factor ATP-dependent RNA helicase"/>
    <property type="match status" value="1"/>
</dbReference>
<dbReference type="GO" id="GO:0071006">
    <property type="term" value="C:U2-type catalytic step 1 spliceosome"/>
    <property type="evidence" value="ECO:0007669"/>
    <property type="project" value="UniProtKB-ARBA"/>
</dbReference>
<dbReference type="GO" id="GO:0016787">
    <property type="term" value="F:hydrolase activity"/>
    <property type="evidence" value="ECO:0007669"/>
    <property type="project" value="UniProtKB-KW"/>
</dbReference>
<organism evidence="18 19">
    <name type="scientific">Bathycoccus prasinos</name>
    <dbReference type="NCBI Taxonomy" id="41875"/>
    <lineage>
        <taxon>Eukaryota</taxon>
        <taxon>Viridiplantae</taxon>
        <taxon>Chlorophyta</taxon>
        <taxon>Mamiellophyceae</taxon>
        <taxon>Mamiellales</taxon>
        <taxon>Bathycoccaceae</taxon>
        <taxon>Bathycoccus</taxon>
    </lineage>
</organism>
<dbReference type="InterPro" id="IPR027417">
    <property type="entry name" value="P-loop_NTPase"/>
</dbReference>
<dbReference type="Gene3D" id="1.20.120.1080">
    <property type="match status" value="1"/>
</dbReference>
<protein>
    <recommendedName>
        <fullName evidence="2">RNA helicase</fullName>
        <ecNumber evidence="2">3.6.4.13</ecNumber>
    </recommendedName>
    <alternativeName>
        <fullName evidence="13">DEAH RNA helicase homolog PRP2</fullName>
    </alternativeName>
</protein>
<evidence type="ECO:0000256" key="6">
    <source>
        <dbReference type="ARBA" id="ARBA00022801"/>
    </source>
</evidence>
<keyword evidence="6" id="KW-0378">Hydrolase</keyword>
<dbReference type="PANTHER" id="PTHR18934">
    <property type="entry name" value="ATP-DEPENDENT RNA HELICASE"/>
    <property type="match status" value="1"/>
</dbReference>
<comment type="subcellular location">
    <subcellularLocation>
        <location evidence="1">Nucleus</location>
    </subcellularLocation>
</comment>
<feature type="compositionally biased region" description="Basic and acidic residues" evidence="15">
    <location>
        <begin position="170"/>
        <end position="180"/>
    </location>
</feature>
<evidence type="ECO:0000256" key="8">
    <source>
        <dbReference type="ARBA" id="ARBA00022840"/>
    </source>
</evidence>
<evidence type="ECO:0000256" key="4">
    <source>
        <dbReference type="ARBA" id="ARBA00022728"/>
    </source>
</evidence>
<evidence type="ECO:0000256" key="10">
    <source>
        <dbReference type="ARBA" id="ARBA00023242"/>
    </source>
</evidence>
<feature type="compositionally biased region" description="Basic residues" evidence="15">
    <location>
        <begin position="492"/>
        <end position="501"/>
    </location>
</feature>
<sequence>MGARGDAIGDKHALLKWIGEKLNELCGFTEANVNQFVLAIAEKHATSSSSSHKKLYETLKDSGFDAVTLEFSRELCNRLLNKSEDTINSFPKQKTKKDEEVREGKEKKKTSTNIAAAAYDKDEVDDEENKYALVQSSSSDEDVDEDSKRKSKKRSKEKKKSRKSLKKKMKREERKGRKQDSAMGGATSSSADAYISSQSSSSEDEETKLRRERALQGYRDLELEPDDDDDEEEEEEISEETARERERLRDQEEKREFEERLRMKDEEKTKKLDNGGGILKSNKIKSTNAEGDEEDEEEVKRGLIPDLRKVSRQEYLKKRELQKLEELKEQIADDEKMYEYGGRPLTEKQKKDLEYKKQTLALAEAQLMNVEESKEEVYQMPLTYDDVDDKANAKNNRDKRFQVALERYKESAQSRKEEKEDANPFKEQDEWEDHQIRQAKMGKKNKEQDEKRGYDYVFEDQIAFVVDEQIKGTNVSDSSSSSDSDSDSQREKTRRRRRRNKTTQEKIDDENDPDSKALRGELGARKKIEADRRSLPIYPYRDDLIKAVEDHQTIVIVGETGSGKTTQIPQYMWEAGFAKEEGVRIGCTQPRRVAAMSVATRVADEVGCKLGNEIGYSIRFEDCTSDKTKVKYMTDGMLLREFLGEPDLKSYSVMMVDEAHERTLHTDVLFGLVKDIARFRPEIKLLISSATLDAEKFSEYFDFAPIFRIPGRRYPVDILYTKQPEADYMDAVVVSVLQIHAQEPKGDILVFCTGQEEIEALEETLNTRVKQSQSTNDDEDGGRSKRLAELVVCPIYASLPTDLQQKIFEPAPEKGRKCVLATNIAETSLTIDGIKYVIDPGFCKQKSYNPRSGMESLVVTPTSQASAMQRAGRAGRTSAGKCYRLYTAWSFQNELDPNTVPEIQRTNLGNVVLMLKSLGINDLMHFDFMDPPPAETLLRALEQLYALGALNDRGELTKLGRRMAEFPLDPMLSKTLIASDKYKCVDEVATVCAMLSCGNTIFYRPKEKQLLADHAHKAFHVGDVGDHLALMNVFNSWQDCDYSTQWCFENFVQHRTMKQARDIRDQLVKMLERVEIDLSSDRNAVDNIKKCITSGFFYHCAKLQRNGSYRTVKNPQTVSIHPSSGLAKELPKWVVYFELVFTSKEYMRQCIEIQPKWLVEIAPHYYQSREIDIDGDAQKQKRTPA</sequence>
<keyword evidence="8" id="KW-0067">ATP-binding</keyword>
<evidence type="ECO:0000256" key="7">
    <source>
        <dbReference type="ARBA" id="ARBA00022806"/>
    </source>
</evidence>
<accession>K8EEI7</accession>
<keyword evidence="10" id="KW-0539">Nucleus</keyword>
<evidence type="ECO:0000256" key="13">
    <source>
        <dbReference type="ARBA" id="ARBA00077342"/>
    </source>
</evidence>
<feature type="coiled-coil region" evidence="14">
    <location>
        <begin position="310"/>
        <end position="380"/>
    </location>
</feature>
<feature type="domain" description="Helicase ATP-binding" evidence="16">
    <location>
        <begin position="545"/>
        <end position="710"/>
    </location>
</feature>
<dbReference type="AlphaFoldDB" id="K8EEI7"/>
<dbReference type="PANTHER" id="PTHR18934:SF83">
    <property type="entry name" value="PRE-MRNA-SPLICING FACTOR ATP-DEPENDENT RNA HELICASE DHX16"/>
    <property type="match status" value="1"/>
</dbReference>
<name>K8EEI7_9CHLO</name>
<feature type="region of interest" description="Disordered" evidence="15">
    <location>
        <begin position="472"/>
        <end position="523"/>
    </location>
</feature>
<feature type="compositionally biased region" description="Basic and acidic residues" evidence="15">
    <location>
        <begin position="513"/>
        <end position="523"/>
    </location>
</feature>
<dbReference type="SMART" id="SM00487">
    <property type="entry name" value="DEXDc"/>
    <property type="match status" value="1"/>
</dbReference>
<dbReference type="STRING" id="41875.K8EEI7"/>
<dbReference type="OrthoDB" id="10253254at2759"/>
<dbReference type="Proteomes" id="UP000198341">
    <property type="component" value="Chromosome 4"/>
</dbReference>
<keyword evidence="7" id="KW-0347">Helicase</keyword>
<evidence type="ECO:0000256" key="9">
    <source>
        <dbReference type="ARBA" id="ARBA00023187"/>
    </source>
</evidence>
<dbReference type="InterPro" id="IPR011545">
    <property type="entry name" value="DEAD/DEAH_box_helicase_dom"/>
</dbReference>
<dbReference type="SMART" id="SM00490">
    <property type="entry name" value="HELICc"/>
    <property type="match status" value="1"/>
</dbReference>
<evidence type="ECO:0000256" key="2">
    <source>
        <dbReference type="ARBA" id="ARBA00012552"/>
    </source>
</evidence>
<proteinExistence type="inferred from homology"/>
<evidence type="ECO:0000256" key="5">
    <source>
        <dbReference type="ARBA" id="ARBA00022741"/>
    </source>
</evidence>
<dbReference type="InterPro" id="IPR001650">
    <property type="entry name" value="Helicase_C-like"/>
</dbReference>
<dbReference type="GO" id="GO:0003723">
    <property type="term" value="F:RNA binding"/>
    <property type="evidence" value="ECO:0007669"/>
    <property type="project" value="TreeGrafter"/>
</dbReference>
<evidence type="ECO:0000256" key="1">
    <source>
        <dbReference type="ARBA" id="ARBA00004123"/>
    </source>
</evidence>
<dbReference type="InterPro" id="IPR014001">
    <property type="entry name" value="Helicase_ATP-bd"/>
</dbReference>
<dbReference type="eggNOG" id="KOG0923">
    <property type="taxonomic scope" value="Eukaryota"/>
</dbReference>
<dbReference type="GO" id="GO:0005524">
    <property type="term" value="F:ATP binding"/>
    <property type="evidence" value="ECO:0007669"/>
    <property type="project" value="UniProtKB-KW"/>
</dbReference>
<dbReference type="GO" id="GO:0003724">
    <property type="term" value="F:RNA helicase activity"/>
    <property type="evidence" value="ECO:0007669"/>
    <property type="project" value="UniProtKB-EC"/>
</dbReference>
<feature type="compositionally biased region" description="Low complexity" evidence="15">
    <location>
        <begin position="186"/>
        <end position="201"/>
    </location>
</feature>
<keyword evidence="14" id="KW-0175">Coiled coil</keyword>
<comment type="similarity">
    <text evidence="12">Belongs to the DEAD box helicase family. DEAH subfamily. PRP2 sub-subfamily.</text>
</comment>
<dbReference type="SMART" id="SM00847">
    <property type="entry name" value="HA2"/>
    <property type="match status" value="1"/>
</dbReference>
<keyword evidence="4" id="KW-0747">Spliceosome</keyword>
<feature type="compositionally biased region" description="Basic and acidic residues" evidence="15">
    <location>
        <begin position="207"/>
        <end position="222"/>
    </location>
</feature>
<keyword evidence="5" id="KW-0547">Nucleotide-binding</keyword>
<dbReference type="Pfam" id="PF00271">
    <property type="entry name" value="Helicase_C"/>
    <property type="match status" value="1"/>
</dbReference>
<evidence type="ECO:0000259" key="17">
    <source>
        <dbReference type="PROSITE" id="PS51194"/>
    </source>
</evidence>
<evidence type="ECO:0000256" key="12">
    <source>
        <dbReference type="ARBA" id="ARBA00061257"/>
    </source>
</evidence>
<dbReference type="Pfam" id="PF21010">
    <property type="entry name" value="HA2_C"/>
    <property type="match status" value="1"/>
</dbReference>
<evidence type="ECO:0000313" key="19">
    <source>
        <dbReference type="Proteomes" id="UP000198341"/>
    </source>
</evidence>
<dbReference type="PROSITE" id="PS51192">
    <property type="entry name" value="HELICASE_ATP_BIND_1"/>
    <property type="match status" value="1"/>
</dbReference>
<feature type="domain" description="Helicase C-terminal" evidence="17">
    <location>
        <begin position="735"/>
        <end position="919"/>
    </location>
</feature>
<feature type="compositionally biased region" description="Basic and acidic residues" evidence="15">
    <location>
        <begin position="96"/>
        <end position="106"/>
    </location>
</feature>
<feature type="compositionally biased region" description="Basic and acidic residues" evidence="15">
    <location>
        <begin position="240"/>
        <end position="273"/>
    </location>
</feature>
<evidence type="ECO:0000256" key="15">
    <source>
        <dbReference type="SAM" id="MobiDB-lite"/>
    </source>
</evidence>
<dbReference type="Pfam" id="PF04408">
    <property type="entry name" value="WHD_HA2"/>
    <property type="match status" value="1"/>
</dbReference>
<dbReference type="FunFam" id="1.20.120.1080:FF:000001">
    <property type="entry name" value="Pre-mRNA-splicing factor ATP-dependent RNA helicase"/>
    <property type="match status" value="1"/>
</dbReference>
<dbReference type="EMBL" id="FO082275">
    <property type="protein sequence ID" value="CCO16416.1"/>
    <property type="molecule type" value="Genomic_DNA"/>
</dbReference>
<reference evidence="18 19" key="1">
    <citation type="submission" date="2011-10" db="EMBL/GenBank/DDBJ databases">
        <authorList>
            <person name="Genoscope - CEA"/>
        </authorList>
    </citation>
    <scope>NUCLEOTIDE SEQUENCE [LARGE SCALE GENOMIC DNA]</scope>
    <source>
        <strain evidence="18 19">RCC 1105</strain>
    </source>
</reference>
<dbReference type="GeneID" id="19016536"/>
<feature type="compositionally biased region" description="Basic residues" evidence="15">
    <location>
        <begin position="149"/>
        <end position="169"/>
    </location>
</feature>
<dbReference type="InterPro" id="IPR002464">
    <property type="entry name" value="DNA/RNA_helicase_DEAH_CS"/>
</dbReference>
<evidence type="ECO:0000259" key="16">
    <source>
        <dbReference type="PROSITE" id="PS51192"/>
    </source>
</evidence>
<dbReference type="PROSITE" id="PS51194">
    <property type="entry name" value="HELICASE_CTER"/>
    <property type="match status" value="1"/>
</dbReference>
<dbReference type="FunFam" id="3.40.50.300:FF:000726">
    <property type="entry name" value="Pre-mRNA-splicing factor ATP-dependent RNA helicase"/>
    <property type="match status" value="1"/>
</dbReference>
<dbReference type="CDD" id="cd18791">
    <property type="entry name" value="SF2_C_RHA"/>
    <property type="match status" value="1"/>
</dbReference>
<keyword evidence="3" id="KW-0507">mRNA processing</keyword>
<dbReference type="InterPro" id="IPR011709">
    <property type="entry name" value="DEAD-box_helicase_OB_fold"/>
</dbReference>
<dbReference type="Pfam" id="PF07717">
    <property type="entry name" value="OB_NTP_bind"/>
    <property type="match status" value="1"/>
</dbReference>
<comment type="catalytic activity">
    <reaction evidence="11">
        <text>ATP + H2O = ADP + phosphate + H(+)</text>
        <dbReference type="Rhea" id="RHEA:13065"/>
        <dbReference type="ChEBI" id="CHEBI:15377"/>
        <dbReference type="ChEBI" id="CHEBI:15378"/>
        <dbReference type="ChEBI" id="CHEBI:30616"/>
        <dbReference type="ChEBI" id="CHEBI:43474"/>
        <dbReference type="ChEBI" id="CHEBI:456216"/>
        <dbReference type="EC" id="3.6.4.13"/>
    </reaction>
</comment>
<dbReference type="SUPFAM" id="SSF52540">
    <property type="entry name" value="P-loop containing nucleoside triphosphate hydrolases"/>
    <property type="match status" value="1"/>
</dbReference>
<dbReference type="GO" id="GO:0006397">
    <property type="term" value="P:mRNA processing"/>
    <property type="evidence" value="ECO:0007669"/>
    <property type="project" value="UniProtKB-KW"/>
</dbReference>
<feature type="region of interest" description="Disordered" evidence="15">
    <location>
        <begin position="385"/>
        <end position="449"/>
    </location>
</feature>
<dbReference type="GO" id="GO:0071013">
    <property type="term" value="C:catalytic step 2 spliceosome"/>
    <property type="evidence" value="ECO:0007669"/>
    <property type="project" value="TreeGrafter"/>
</dbReference>
<feature type="compositionally biased region" description="Basic and acidic residues" evidence="15">
    <location>
        <begin position="389"/>
        <end position="436"/>
    </location>
</feature>
<dbReference type="KEGG" id="bpg:Bathy04g05100"/>
<feature type="region of interest" description="Disordered" evidence="15">
    <location>
        <begin position="90"/>
        <end position="303"/>
    </location>
</feature>
<evidence type="ECO:0000256" key="14">
    <source>
        <dbReference type="SAM" id="Coils"/>
    </source>
</evidence>
<feature type="compositionally biased region" description="Acidic residues" evidence="15">
    <location>
        <begin position="223"/>
        <end position="239"/>
    </location>
</feature>
<keyword evidence="9" id="KW-0508">mRNA splicing</keyword>
<evidence type="ECO:0000313" key="18">
    <source>
        <dbReference type="EMBL" id="CCO16416.1"/>
    </source>
</evidence>